<protein>
    <submittedName>
        <fullName evidence="1">Uncharacterized protein</fullName>
    </submittedName>
</protein>
<keyword evidence="2" id="KW-1185">Reference proteome</keyword>
<proteinExistence type="predicted"/>
<name>A0A1S8WXT1_OPIVI</name>
<dbReference type="EMBL" id="KV893463">
    <property type="protein sequence ID" value="OON19266.1"/>
    <property type="molecule type" value="Genomic_DNA"/>
</dbReference>
<reference evidence="1 2" key="1">
    <citation type="submission" date="2015-03" db="EMBL/GenBank/DDBJ databases">
        <title>Draft genome of the nematode, Opisthorchis viverrini.</title>
        <authorList>
            <person name="Mitreva M."/>
        </authorList>
    </citation>
    <scope>NUCLEOTIDE SEQUENCE [LARGE SCALE GENOMIC DNA]</scope>
    <source>
        <strain evidence="1">Khon Kaen</strain>
    </source>
</reference>
<organism evidence="1 2">
    <name type="scientific">Opisthorchis viverrini</name>
    <name type="common">Southeast Asian liver fluke</name>
    <dbReference type="NCBI Taxonomy" id="6198"/>
    <lineage>
        <taxon>Eukaryota</taxon>
        <taxon>Metazoa</taxon>
        <taxon>Spiralia</taxon>
        <taxon>Lophotrochozoa</taxon>
        <taxon>Platyhelminthes</taxon>
        <taxon>Trematoda</taxon>
        <taxon>Digenea</taxon>
        <taxon>Opisthorchiida</taxon>
        <taxon>Opisthorchiata</taxon>
        <taxon>Opisthorchiidae</taxon>
        <taxon>Opisthorchis</taxon>
    </lineage>
</organism>
<sequence>MIEASNHYIKNYFTSMSYTARLWWKSVRRARSTAMRFRWIKLPSSQFIELCTIISKFFFSSAGVVSKLKYRDSHGITTERSRRYSRAWKHVFHCGKPRHIRALLWRSTYR</sequence>
<evidence type="ECO:0000313" key="2">
    <source>
        <dbReference type="Proteomes" id="UP000243686"/>
    </source>
</evidence>
<gene>
    <name evidence="1" type="ORF">X801_04868</name>
</gene>
<evidence type="ECO:0000313" key="1">
    <source>
        <dbReference type="EMBL" id="OON19266.1"/>
    </source>
</evidence>
<dbReference type="Proteomes" id="UP000243686">
    <property type="component" value="Unassembled WGS sequence"/>
</dbReference>
<accession>A0A1S8WXT1</accession>
<dbReference type="AlphaFoldDB" id="A0A1S8WXT1"/>